<evidence type="ECO:0000313" key="3">
    <source>
        <dbReference type="Proteomes" id="UP000054776"/>
    </source>
</evidence>
<evidence type="ECO:0000256" key="1">
    <source>
        <dbReference type="SAM" id="SignalP"/>
    </source>
</evidence>
<feature type="chain" id="PRO_5006874920" description="PiggyBac transposable element-derived protein domain-containing protein" evidence="1">
    <location>
        <begin position="25"/>
        <end position="97"/>
    </location>
</feature>
<evidence type="ECO:0000313" key="2">
    <source>
        <dbReference type="EMBL" id="KRY32261.1"/>
    </source>
</evidence>
<gene>
    <name evidence="2" type="ORF">T01_15732</name>
</gene>
<proteinExistence type="predicted"/>
<keyword evidence="3" id="KW-1185">Reference proteome</keyword>
<organism evidence="2 3">
    <name type="scientific">Trichinella spiralis</name>
    <name type="common">Trichina worm</name>
    <dbReference type="NCBI Taxonomy" id="6334"/>
    <lineage>
        <taxon>Eukaryota</taxon>
        <taxon>Metazoa</taxon>
        <taxon>Ecdysozoa</taxon>
        <taxon>Nematoda</taxon>
        <taxon>Enoplea</taxon>
        <taxon>Dorylaimia</taxon>
        <taxon>Trichinellida</taxon>
        <taxon>Trichinellidae</taxon>
        <taxon>Trichinella</taxon>
    </lineage>
</organism>
<accession>A0A0V1B5D7</accession>
<reference evidence="2 3" key="1">
    <citation type="submission" date="2015-01" db="EMBL/GenBank/DDBJ databases">
        <title>Evolution of Trichinella species and genotypes.</title>
        <authorList>
            <person name="Korhonen P.K."/>
            <person name="Edoardo P."/>
            <person name="Giuseppe L.R."/>
            <person name="Gasser R.B."/>
        </authorList>
    </citation>
    <scope>NUCLEOTIDE SEQUENCE [LARGE SCALE GENOMIC DNA]</scope>
    <source>
        <strain evidence="2">ISS3</strain>
    </source>
</reference>
<sequence>MCLESNCLLQLLISRIVYVNVASAVETKGGQSLDKSQYWRWGKSVAQKVERVFILVNNEITKASKTTEFRNSPSSHVPRMPMGSRFGASAIKLTLIN</sequence>
<dbReference type="InParanoid" id="A0A0V1B5D7"/>
<comment type="caution">
    <text evidence="2">The sequence shown here is derived from an EMBL/GenBank/DDBJ whole genome shotgun (WGS) entry which is preliminary data.</text>
</comment>
<dbReference type="AlphaFoldDB" id="A0A0V1B5D7"/>
<protein>
    <recommendedName>
        <fullName evidence="4">PiggyBac transposable element-derived protein domain-containing protein</fullName>
    </recommendedName>
</protein>
<name>A0A0V1B5D7_TRISP</name>
<dbReference type="OrthoDB" id="5915397at2759"/>
<feature type="signal peptide" evidence="1">
    <location>
        <begin position="1"/>
        <end position="24"/>
    </location>
</feature>
<dbReference type="Proteomes" id="UP000054776">
    <property type="component" value="Unassembled WGS sequence"/>
</dbReference>
<dbReference type="EMBL" id="JYDH01000101">
    <property type="protein sequence ID" value="KRY32261.1"/>
    <property type="molecule type" value="Genomic_DNA"/>
</dbReference>
<evidence type="ECO:0008006" key="4">
    <source>
        <dbReference type="Google" id="ProtNLM"/>
    </source>
</evidence>
<keyword evidence="1" id="KW-0732">Signal</keyword>